<feature type="transmembrane region" description="Helical" evidence="5">
    <location>
        <begin position="101"/>
        <end position="121"/>
    </location>
</feature>
<proteinExistence type="predicted"/>
<dbReference type="InterPro" id="IPR036259">
    <property type="entry name" value="MFS_trans_sf"/>
</dbReference>
<gene>
    <name evidence="7" type="ORF">ANOM_010873</name>
</gene>
<dbReference type="AlphaFoldDB" id="A0A0L1INW2"/>
<feature type="transmembrane region" description="Helical" evidence="5">
    <location>
        <begin position="335"/>
        <end position="354"/>
    </location>
</feature>
<dbReference type="InterPro" id="IPR020846">
    <property type="entry name" value="MFS_dom"/>
</dbReference>
<dbReference type="PANTHER" id="PTHR23502">
    <property type="entry name" value="MAJOR FACILITATOR SUPERFAMILY"/>
    <property type="match status" value="1"/>
</dbReference>
<feature type="transmembrane region" description="Helical" evidence="5">
    <location>
        <begin position="172"/>
        <end position="190"/>
    </location>
</feature>
<dbReference type="STRING" id="1509407.A0A0L1INW2"/>
<feature type="transmembrane region" description="Helical" evidence="5">
    <location>
        <begin position="511"/>
        <end position="529"/>
    </location>
</feature>
<feature type="transmembrane region" description="Helical" evidence="5">
    <location>
        <begin position="439"/>
        <end position="466"/>
    </location>
</feature>
<dbReference type="OrthoDB" id="3357846at2759"/>
<feature type="transmembrane region" description="Helical" evidence="5">
    <location>
        <begin position="487"/>
        <end position="505"/>
    </location>
</feature>
<reference evidence="7 8" key="1">
    <citation type="submission" date="2014-06" db="EMBL/GenBank/DDBJ databases">
        <title>The Genome of the Aflatoxigenic Filamentous Fungus Aspergillus nomius.</title>
        <authorList>
            <person name="Moore M.G."/>
            <person name="Shannon B.M."/>
            <person name="Brian M.M."/>
        </authorList>
    </citation>
    <scope>NUCLEOTIDE SEQUENCE [LARGE SCALE GENOMIC DNA]</scope>
    <source>
        <strain evidence="7 8">NRRL 13137</strain>
    </source>
</reference>
<feature type="transmembrane region" description="Helical" evidence="5">
    <location>
        <begin position="141"/>
        <end position="160"/>
    </location>
</feature>
<organism evidence="7 8">
    <name type="scientific">Aspergillus nomiae NRRL (strain ATCC 15546 / NRRL 13137 / CBS 260.88 / M93)</name>
    <dbReference type="NCBI Taxonomy" id="1509407"/>
    <lineage>
        <taxon>Eukaryota</taxon>
        <taxon>Fungi</taxon>
        <taxon>Dikarya</taxon>
        <taxon>Ascomycota</taxon>
        <taxon>Pezizomycotina</taxon>
        <taxon>Eurotiomycetes</taxon>
        <taxon>Eurotiomycetidae</taxon>
        <taxon>Eurotiales</taxon>
        <taxon>Aspergillaceae</taxon>
        <taxon>Aspergillus</taxon>
        <taxon>Aspergillus subgen. Circumdati</taxon>
    </lineage>
</organism>
<evidence type="ECO:0000313" key="8">
    <source>
        <dbReference type="Proteomes" id="UP000037505"/>
    </source>
</evidence>
<name>A0A0L1INW2_ASPN3</name>
<dbReference type="Pfam" id="PF07690">
    <property type="entry name" value="MFS_1"/>
    <property type="match status" value="1"/>
</dbReference>
<feature type="transmembrane region" description="Helical" evidence="5">
    <location>
        <begin position="230"/>
        <end position="247"/>
    </location>
</feature>
<comment type="subcellular location">
    <subcellularLocation>
        <location evidence="1">Membrane</location>
        <topology evidence="1">Multi-pass membrane protein</topology>
    </subcellularLocation>
</comment>
<feature type="transmembrane region" description="Helical" evidence="5">
    <location>
        <begin position="414"/>
        <end position="433"/>
    </location>
</feature>
<dbReference type="RefSeq" id="XP_015401948.1">
    <property type="nucleotide sequence ID" value="XM_015556129.1"/>
</dbReference>
<dbReference type="SUPFAM" id="SSF103473">
    <property type="entry name" value="MFS general substrate transporter"/>
    <property type="match status" value="1"/>
</dbReference>
<dbReference type="GeneID" id="26812677"/>
<keyword evidence="8" id="KW-1185">Reference proteome</keyword>
<dbReference type="GO" id="GO:0015244">
    <property type="term" value="F:fluconazole transmembrane transporter activity"/>
    <property type="evidence" value="ECO:0007669"/>
    <property type="project" value="TreeGrafter"/>
</dbReference>
<feature type="transmembrane region" description="Helical" evidence="5">
    <location>
        <begin position="374"/>
        <end position="393"/>
    </location>
</feature>
<dbReference type="GO" id="GO:0005886">
    <property type="term" value="C:plasma membrane"/>
    <property type="evidence" value="ECO:0007669"/>
    <property type="project" value="TreeGrafter"/>
</dbReference>
<dbReference type="Gene3D" id="1.20.1250.20">
    <property type="entry name" value="MFS general substrate transporter like domains"/>
    <property type="match status" value="1"/>
</dbReference>
<keyword evidence="3 5" id="KW-1133">Transmembrane helix</keyword>
<dbReference type="Proteomes" id="UP000037505">
    <property type="component" value="Unassembled WGS sequence"/>
</dbReference>
<evidence type="ECO:0000256" key="2">
    <source>
        <dbReference type="ARBA" id="ARBA00022692"/>
    </source>
</evidence>
<dbReference type="EMBL" id="JNOM01000506">
    <property type="protein sequence ID" value="KNG81025.1"/>
    <property type="molecule type" value="Genomic_DNA"/>
</dbReference>
<comment type="caution">
    <text evidence="7">The sequence shown here is derived from an EMBL/GenBank/DDBJ whole genome shotgun (WGS) entry which is preliminary data.</text>
</comment>
<accession>A0A0L1INW2</accession>
<protein>
    <submittedName>
        <fullName evidence="7">Putative cycloheximide resistance protein</fullName>
    </submittedName>
</protein>
<evidence type="ECO:0000256" key="1">
    <source>
        <dbReference type="ARBA" id="ARBA00004141"/>
    </source>
</evidence>
<keyword evidence="4 5" id="KW-0472">Membrane</keyword>
<evidence type="ECO:0000256" key="3">
    <source>
        <dbReference type="ARBA" id="ARBA00022989"/>
    </source>
</evidence>
<dbReference type="GO" id="GO:1990961">
    <property type="term" value="P:xenobiotic detoxification by transmembrane export across the plasma membrane"/>
    <property type="evidence" value="ECO:0007669"/>
    <property type="project" value="TreeGrafter"/>
</dbReference>
<evidence type="ECO:0000313" key="7">
    <source>
        <dbReference type="EMBL" id="KNG81025.1"/>
    </source>
</evidence>
<keyword evidence="2 5" id="KW-0812">Transmembrane</keyword>
<sequence>MAGILCSSSLGKFIHWLSGGQLLEFPEEKPGFCLSPPYSTAARVGGNVESDTCDAECESSDQEHPSKWLVPDMTTDGTILVGWYSDDDPGNPYNWPRWAKIMVYIQINFYTFVVYMSSAAFTPAEVEFQAEYGVPSSVGSLGMALVLLGYGIGPLLFGPLSDKPSIGRNPPYVISFTVFLIVSVLAAVVNNVPGFLFLRFAQGFFGSPCLATGPASFADITNLINLPSGLWIWGVCAVSAPTVAPTLASLCVTSKGWQWSMWLIVWFAAPCFLLLIFLPETSSPAILYQRARRLQVLTGNDAFKSSSEINHAELSQETWYDFLIIPWKINAFDPAILFTTLYTALVYAIFYSFFEAVPLVYQGVYAMSLLQTGAIFLTAIVAVLITTPFYLAITYVTISRPFKAGKMPSPEQRLIPGLLGSLVVPAGMFLFAWTSNPEFHWIVPTIGFLLFMVGMPTLLQSMFAYMSVSYGRYAGSLFAMNDFARSVLAFASILWSTPLYVNLGIDKGASLIGALTVVCVFGIFALFWFGATLRKRSRFAEYETDREL</sequence>
<feature type="domain" description="Major facilitator superfamily (MFS) profile" evidence="6">
    <location>
        <begin position="103"/>
        <end position="534"/>
    </location>
</feature>
<feature type="transmembrane region" description="Helical" evidence="5">
    <location>
        <begin position="259"/>
        <end position="278"/>
    </location>
</feature>
<evidence type="ECO:0000256" key="5">
    <source>
        <dbReference type="SAM" id="Phobius"/>
    </source>
</evidence>
<dbReference type="PROSITE" id="PS50850">
    <property type="entry name" value="MFS"/>
    <property type="match status" value="1"/>
</dbReference>
<evidence type="ECO:0000256" key="4">
    <source>
        <dbReference type="ARBA" id="ARBA00023136"/>
    </source>
</evidence>
<evidence type="ECO:0000259" key="6">
    <source>
        <dbReference type="PROSITE" id="PS50850"/>
    </source>
</evidence>
<dbReference type="PANTHER" id="PTHR23502:SF23">
    <property type="entry name" value="FLUCONAZOLE RESISTANCE PROTEIN 1"/>
    <property type="match status" value="1"/>
</dbReference>
<dbReference type="InterPro" id="IPR011701">
    <property type="entry name" value="MFS"/>
</dbReference>